<keyword evidence="3" id="KW-1185">Reference proteome</keyword>
<dbReference type="PROSITE" id="PS50007">
    <property type="entry name" value="PIPLC_X_DOMAIN"/>
    <property type="match status" value="1"/>
</dbReference>
<dbReference type="SUPFAM" id="SSF51695">
    <property type="entry name" value="PLC-like phosphodiesterases"/>
    <property type="match status" value="1"/>
</dbReference>
<evidence type="ECO:0000313" key="3">
    <source>
        <dbReference type="Proteomes" id="UP000480684"/>
    </source>
</evidence>
<evidence type="ECO:0000313" key="2">
    <source>
        <dbReference type="EMBL" id="NFV82293.1"/>
    </source>
</evidence>
<dbReference type="InterPro" id="IPR017946">
    <property type="entry name" value="PLC-like_Pdiesterase_TIM-brl"/>
</dbReference>
<proteinExistence type="predicted"/>
<dbReference type="PANTHER" id="PTHR46211:SF1">
    <property type="entry name" value="GLYCEROPHOSPHODIESTER PHOSPHODIESTERASE, CYTOPLASMIC"/>
    <property type="match status" value="1"/>
</dbReference>
<dbReference type="PROSITE" id="PS51704">
    <property type="entry name" value="GP_PDE"/>
    <property type="match status" value="1"/>
</dbReference>
<dbReference type="GO" id="GO:0008081">
    <property type="term" value="F:phosphoric diester hydrolase activity"/>
    <property type="evidence" value="ECO:0007669"/>
    <property type="project" value="InterPro"/>
</dbReference>
<dbReference type="Proteomes" id="UP000480684">
    <property type="component" value="Unassembled WGS sequence"/>
</dbReference>
<sequence length="226" mass="23713">MLILPRVIGHRGAAAHAPENTLASFAKAADLGCAMVEFDVRLTADGVPVVFHDDTLDRCVGVHGAVGCLSLSRLRTVAPQVPTLAEVLELCAVRGLAVDMEIKPDRGMGAATAAAAIRVARDCGQAAPLLSSFDADALAVSRALAPDWPRALLVERVPADWARRVAALGCCALGAHHRALPTPLVGQLRAAGLAVLAFTVNRPGRARRLWTRGVDAVFCDAPDRLL</sequence>
<comment type="caution">
    <text evidence="2">The sequence shown here is derived from an EMBL/GenBank/DDBJ whole genome shotgun (WGS) entry which is preliminary data.</text>
</comment>
<accession>A0A7C9V1L2</accession>
<dbReference type="GO" id="GO:0006629">
    <property type="term" value="P:lipid metabolic process"/>
    <property type="evidence" value="ECO:0007669"/>
    <property type="project" value="InterPro"/>
</dbReference>
<dbReference type="AlphaFoldDB" id="A0A7C9V1L2"/>
<organism evidence="2 3">
    <name type="scientific">Magnetospirillum aberrantis SpK</name>
    <dbReference type="NCBI Taxonomy" id="908842"/>
    <lineage>
        <taxon>Bacteria</taxon>
        <taxon>Pseudomonadati</taxon>
        <taxon>Pseudomonadota</taxon>
        <taxon>Alphaproteobacteria</taxon>
        <taxon>Rhodospirillales</taxon>
        <taxon>Rhodospirillaceae</taxon>
        <taxon>Magnetospirillum</taxon>
    </lineage>
</organism>
<dbReference type="Pfam" id="PF03009">
    <property type="entry name" value="GDPD"/>
    <property type="match status" value="1"/>
</dbReference>
<dbReference type="PANTHER" id="PTHR46211">
    <property type="entry name" value="GLYCEROPHOSPHORYL DIESTER PHOSPHODIESTERASE"/>
    <property type="match status" value="1"/>
</dbReference>
<name>A0A7C9V1L2_9PROT</name>
<dbReference type="EMBL" id="JAAIYP010000047">
    <property type="protein sequence ID" value="NFV82293.1"/>
    <property type="molecule type" value="Genomic_DNA"/>
</dbReference>
<evidence type="ECO:0000259" key="1">
    <source>
        <dbReference type="PROSITE" id="PS51704"/>
    </source>
</evidence>
<gene>
    <name evidence="2" type="ORF">G4223_19455</name>
</gene>
<dbReference type="Gene3D" id="3.20.20.190">
    <property type="entry name" value="Phosphatidylinositol (PI) phosphodiesterase"/>
    <property type="match status" value="1"/>
</dbReference>
<protein>
    <submittedName>
        <fullName evidence="2">Glycerophosphoryl diester phosphodiesterase</fullName>
    </submittedName>
</protein>
<dbReference type="RefSeq" id="WP_163683172.1">
    <property type="nucleotide sequence ID" value="NZ_JAAIYP010000047.1"/>
</dbReference>
<feature type="domain" description="GP-PDE" evidence="1">
    <location>
        <begin position="5"/>
        <end position="226"/>
    </location>
</feature>
<reference evidence="2 3" key="1">
    <citation type="submission" date="2020-02" db="EMBL/GenBank/DDBJ databases">
        <authorList>
            <person name="Dziuba M."/>
            <person name="Kuznetsov B."/>
            <person name="Mardanov A."/>
            <person name="Ravin N."/>
            <person name="Grouzdev D."/>
        </authorList>
    </citation>
    <scope>NUCLEOTIDE SEQUENCE [LARGE SCALE GENOMIC DNA]</scope>
    <source>
        <strain evidence="2 3">SpK</strain>
    </source>
</reference>
<dbReference type="InterPro" id="IPR030395">
    <property type="entry name" value="GP_PDE_dom"/>
</dbReference>